<name>A0A8X6M5Y9_TRICU</name>
<comment type="caution">
    <text evidence="1">The sequence shown here is derived from an EMBL/GenBank/DDBJ whole genome shotgun (WGS) entry which is preliminary data.</text>
</comment>
<evidence type="ECO:0000313" key="1">
    <source>
        <dbReference type="EMBL" id="GFR33267.1"/>
    </source>
</evidence>
<reference evidence="1" key="1">
    <citation type="submission" date="2020-07" db="EMBL/GenBank/DDBJ databases">
        <title>Multicomponent nature underlies the extraordinary mechanical properties of spider dragline silk.</title>
        <authorList>
            <person name="Kono N."/>
            <person name="Nakamura H."/>
            <person name="Mori M."/>
            <person name="Yoshida Y."/>
            <person name="Ohtoshi R."/>
            <person name="Malay A.D."/>
            <person name="Moran D.A.P."/>
            <person name="Tomita M."/>
            <person name="Numata K."/>
            <person name="Arakawa K."/>
        </authorList>
    </citation>
    <scope>NUCLEOTIDE SEQUENCE</scope>
</reference>
<organism evidence="1 2">
    <name type="scientific">Trichonephila clavata</name>
    <name type="common">Joro spider</name>
    <name type="synonym">Nephila clavata</name>
    <dbReference type="NCBI Taxonomy" id="2740835"/>
    <lineage>
        <taxon>Eukaryota</taxon>
        <taxon>Metazoa</taxon>
        <taxon>Ecdysozoa</taxon>
        <taxon>Arthropoda</taxon>
        <taxon>Chelicerata</taxon>
        <taxon>Arachnida</taxon>
        <taxon>Araneae</taxon>
        <taxon>Araneomorphae</taxon>
        <taxon>Entelegynae</taxon>
        <taxon>Araneoidea</taxon>
        <taxon>Nephilidae</taxon>
        <taxon>Trichonephila</taxon>
    </lineage>
</organism>
<protein>
    <submittedName>
        <fullName evidence="1">Uncharacterized protein</fullName>
    </submittedName>
</protein>
<dbReference type="Proteomes" id="UP000887116">
    <property type="component" value="Unassembled WGS sequence"/>
</dbReference>
<evidence type="ECO:0000313" key="2">
    <source>
        <dbReference type="Proteomes" id="UP000887116"/>
    </source>
</evidence>
<keyword evidence="2" id="KW-1185">Reference proteome</keyword>
<gene>
    <name evidence="1" type="ORF">TNCT_117461</name>
</gene>
<dbReference type="AlphaFoldDB" id="A0A8X6M5Y9"/>
<sequence length="109" mass="12662">MNFNVIFKKPGGRFKVPSRCNKVDPTFLDHRQKTRKSVNCDAFIILCLDILQGIKLIKHKNKKEIDYQFDACCVNKVSLTCKRIGSFPPSYCEVFLSLSTVFYYRAEMI</sequence>
<proteinExistence type="predicted"/>
<dbReference type="EMBL" id="BMAO01039724">
    <property type="protein sequence ID" value="GFR33267.1"/>
    <property type="molecule type" value="Genomic_DNA"/>
</dbReference>
<accession>A0A8X6M5Y9</accession>